<sequence>MAAYQTVAEEFVKFYYETFDGEKRDGLSTLYRDKSMLTFETSCVQGSDAIIKQLMSLPFQKVQHVHSTIDAQPTEEGGVVVLVIGALMVDEETKPMNFSQHFHLRPNGSGSYYVYNDIFKLVYPQ</sequence>
<keyword evidence="1 4" id="KW-0963">Cytoplasm</keyword>
<comment type="subcellular location">
    <subcellularLocation>
        <location evidence="4">Cytoplasm</location>
    </subcellularLocation>
    <subcellularLocation>
        <location evidence="4">Nucleus</location>
    </subcellularLocation>
</comment>
<accession>A0A8H7YCT2</accession>
<dbReference type="GO" id="GO:0005635">
    <property type="term" value="C:nuclear envelope"/>
    <property type="evidence" value="ECO:0007669"/>
    <property type="project" value="UniProtKB-ARBA"/>
</dbReference>
<comment type="function">
    <text evidence="3">Facilitates protein transport into the nucleus. Could be part of a multicomponent system of cytosolic factors that assemble at the pore complex during nuclear import.</text>
</comment>
<evidence type="ECO:0000256" key="1">
    <source>
        <dbReference type="ARBA" id="ARBA00022490"/>
    </source>
</evidence>
<keyword evidence="4" id="KW-0813">Transport</keyword>
<evidence type="ECO:0000256" key="3">
    <source>
        <dbReference type="ARBA" id="ARBA00053082"/>
    </source>
</evidence>
<keyword evidence="4" id="KW-0653">Protein transport</keyword>
<dbReference type="VEuPathDB" id="FungiDB:I7I52_11403"/>
<dbReference type="InterPro" id="IPR032710">
    <property type="entry name" value="NTF2-like_dom_sf"/>
</dbReference>
<comment type="function">
    <text evidence="4">Has a role in nuclear-cytoplasmic transport of proteins and mRNAs.</text>
</comment>
<evidence type="ECO:0000313" key="7">
    <source>
        <dbReference type="Proteomes" id="UP000670092"/>
    </source>
</evidence>
<dbReference type="GO" id="GO:0051028">
    <property type="term" value="P:mRNA transport"/>
    <property type="evidence" value="ECO:0007669"/>
    <property type="project" value="UniProtKB-UniRule"/>
</dbReference>
<name>A0A8H7YCT2_AJECA</name>
<dbReference type="AlphaFoldDB" id="A0A8H7YCT2"/>
<dbReference type="SUPFAM" id="SSF54427">
    <property type="entry name" value="NTF2-like"/>
    <property type="match status" value="1"/>
</dbReference>
<organism evidence="6 7">
    <name type="scientific">Ajellomyces capsulatus</name>
    <name type="common">Darling's disease fungus</name>
    <name type="synonym">Histoplasma capsulatum</name>
    <dbReference type="NCBI Taxonomy" id="5037"/>
    <lineage>
        <taxon>Eukaryota</taxon>
        <taxon>Fungi</taxon>
        <taxon>Dikarya</taxon>
        <taxon>Ascomycota</taxon>
        <taxon>Pezizomycotina</taxon>
        <taxon>Eurotiomycetes</taxon>
        <taxon>Eurotiomycetidae</taxon>
        <taxon>Onygenales</taxon>
        <taxon>Ajellomycetaceae</taxon>
        <taxon>Histoplasma</taxon>
    </lineage>
</organism>
<dbReference type="Gene3D" id="3.10.450.50">
    <property type="match status" value="1"/>
</dbReference>
<dbReference type="FunFam" id="3.10.450.50:FF:000005">
    <property type="entry name" value="Nuclear transport factor 2"/>
    <property type="match status" value="1"/>
</dbReference>
<dbReference type="GO" id="GO:0006606">
    <property type="term" value="P:protein import into nucleus"/>
    <property type="evidence" value="ECO:0007669"/>
    <property type="project" value="UniProtKB-ARBA"/>
</dbReference>
<keyword evidence="4" id="KW-0539">Nucleus</keyword>
<evidence type="ECO:0000256" key="2">
    <source>
        <dbReference type="ARBA" id="ARBA00026247"/>
    </source>
</evidence>
<dbReference type="OrthoDB" id="6507044at2759"/>
<dbReference type="InterPro" id="IPR002075">
    <property type="entry name" value="NTF2_dom"/>
</dbReference>
<dbReference type="PROSITE" id="PS50177">
    <property type="entry name" value="NTF2_DOMAIN"/>
    <property type="match status" value="1"/>
</dbReference>
<evidence type="ECO:0000259" key="5">
    <source>
        <dbReference type="PROSITE" id="PS50177"/>
    </source>
</evidence>
<dbReference type="InterPro" id="IPR018222">
    <property type="entry name" value="Nuclear_transport_factor_2_euk"/>
</dbReference>
<reference evidence="6 7" key="1">
    <citation type="submission" date="2021-01" db="EMBL/GenBank/DDBJ databases">
        <title>Chromosome-level genome assembly of a human fungal pathogen reveals clustering of transcriptionally co-regulated genes.</title>
        <authorList>
            <person name="Voorhies M."/>
            <person name="Cohen S."/>
            <person name="Shea T.P."/>
            <person name="Petrus S."/>
            <person name="Munoz J.F."/>
            <person name="Poplawski S."/>
            <person name="Goldman W.E."/>
            <person name="Michael T."/>
            <person name="Cuomo C.A."/>
            <person name="Sil A."/>
            <person name="Beyhan S."/>
        </authorList>
    </citation>
    <scope>NUCLEOTIDE SEQUENCE [LARGE SCALE GENOMIC DNA]</scope>
    <source>
        <strain evidence="6 7">G184AR</strain>
    </source>
</reference>
<comment type="caution">
    <text evidence="6">The sequence shown here is derived from an EMBL/GenBank/DDBJ whole genome shotgun (WGS) entry which is preliminary data.</text>
</comment>
<dbReference type="CDD" id="cd00780">
    <property type="entry name" value="NTF2"/>
    <property type="match status" value="1"/>
</dbReference>
<protein>
    <recommendedName>
        <fullName evidence="2 4">Nuclear transport factor 2</fullName>
        <shortName evidence="4">NTF-2</shortName>
    </recommendedName>
</protein>
<dbReference type="InterPro" id="IPR045875">
    <property type="entry name" value="NTF2"/>
</dbReference>
<evidence type="ECO:0000256" key="4">
    <source>
        <dbReference type="RuleBase" id="RU369002"/>
    </source>
</evidence>
<dbReference type="GO" id="GO:0005737">
    <property type="term" value="C:cytoplasm"/>
    <property type="evidence" value="ECO:0007669"/>
    <property type="project" value="UniProtKB-SubCell"/>
</dbReference>
<evidence type="ECO:0000313" key="6">
    <source>
        <dbReference type="EMBL" id="KAG5287588.1"/>
    </source>
</evidence>
<dbReference type="EMBL" id="JAEVHI010000007">
    <property type="protein sequence ID" value="KAG5287588.1"/>
    <property type="molecule type" value="Genomic_DNA"/>
</dbReference>
<proteinExistence type="predicted"/>
<dbReference type="Proteomes" id="UP000670092">
    <property type="component" value="Unassembled WGS sequence"/>
</dbReference>
<gene>
    <name evidence="6" type="ORF">I7I52_11403</name>
</gene>
<dbReference type="PANTHER" id="PTHR12612">
    <property type="entry name" value="NUCLEAR TRANSPORT FACTOR 2"/>
    <property type="match status" value="1"/>
</dbReference>
<dbReference type="Pfam" id="PF02136">
    <property type="entry name" value="NTF2"/>
    <property type="match status" value="1"/>
</dbReference>
<feature type="domain" description="NTF2" evidence="5">
    <location>
        <begin position="7"/>
        <end position="121"/>
    </location>
</feature>